<gene>
    <name evidence="1" type="ORF">ERS852444_03309</name>
</gene>
<organism evidence="1 2">
    <name type="scientific">Roseburia inulinivorans</name>
    <dbReference type="NCBI Taxonomy" id="360807"/>
    <lineage>
        <taxon>Bacteria</taxon>
        <taxon>Bacillati</taxon>
        <taxon>Bacillota</taxon>
        <taxon>Clostridia</taxon>
        <taxon>Lachnospirales</taxon>
        <taxon>Lachnospiraceae</taxon>
        <taxon>Roseburia</taxon>
    </lineage>
</organism>
<dbReference type="RefSeq" id="WP_055171859.1">
    <property type="nucleotide sequence ID" value="NZ_CYXX01000038.1"/>
</dbReference>
<evidence type="ECO:0000313" key="1">
    <source>
        <dbReference type="EMBL" id="CUN29457.1"/>
    </source>
</evidence>
<reference evidence="1 2" key="1">
    <citation type="submission" date="2015-09" db="EMBL/GenBank/DDBJ databases">
        <authorList>
            <consortium name="Pathogen Informatics"/>
        </authorList>
    </citation>
    <scope>NUCLEOTIDE SEQUENCE [LARGE SCALE GENOMIC DNA]</scope>
    <source>
        <strain evidence="1 2">2789STDY5608887</strain>
    </source>
</reference>
<protein>
    <submittedName>
        <fullName evidence="1">Uncharacterized protein</fullName>
    </submittedName>
</protein>
<dbReference type="EMBL" id="CYXX01000038">
    <property type="protein sequence ID" value="CUN29457.1"/>
    <property type="molecule type" value="Genomic_DNA"/>
</dbReference>
<evidence type="ECO:0000313" key="2">
    <source>
        <dbReference type="Proteomes" id="UP000095453"/>
    </source>
</evidence>
<proteinExistence type="predicted"/>
<accession>A0A173VTF5</accession>
<sequence>MEQNLLTKKKLKEKSIEYQIPFADLLEVFLQETLMFQILETDFAKRLWLKDREDFSIDGYRKEWQKPLHFVYGQDDGKEQQVLDEKWITDFAEAICAKREYHIRWNYSVEKEEQDYLVYITGEWEEMKVPLTIRISPLVYDAAKPEKQELQSVFFEKKCAAYQHFPVETYLAEQLFTILKYLELIPSIEVYDTTFRLLKQETVDGRHIYETLSFFCEKEEVIPQEKRIEMLASYDTYTYMKKRWEKYVRKQGIENVSWETVLHRIVLFLRPVWNAMCRDEVFFGDWMPDLERYL</sequence>
<dbReference type="Proteomes" id="UP000095453">
    <property type="component" value="Unassembled WGS sequence"/>
</dbReference>
<name>A0A173VTF5_9FIRM</name>
<dbReference type="AlphaFoldDB" id="A0A173VTF5"/>